<proteinExistence type="predicted"/>
<evidence type="ECO:0000313" key="9">
    <source>
        <dbReference type="Proteomes" id="UP000462212"/>
    </source>
</evidence>
<dbReference type="InterPro" id="IPR050815">
    <property type="entry name" value="TF_fung"/>
</dbReference>
<dbReference type="OrthoDB" id="3862662at2759"/>
<dbReference type="Proteomes" id="UP000462212">
    <property type="component" value="Unassembled WGS sequence"/>
</dbReference>
<dbReference type="EMBL" id="QGMJ01000121">
    <property type="protein sequence ID" value="TVY41826.1"/>
    <property type="molecule type" value="Genomic_DNA"/>
</dbReference>
<dbReference type="CDD" id="cd12148">
    <property type="entry name" value="fungal_TF_MHR"/>
    <property type="match status" value="1"/>
</dbReference>
<sequence>MSMYAAGADSAMPNGTADGQPHGPQANQACMTCRKQKRKCNKALPACGLCERMNRHCDYSDSTPPPTSEDFNALRMKLMELESRLNGGGGVGGGIMNSPLLFLPLHRALCRAPKHLVLSCLRTVPNNKKLRPNGMAYRIAFPRLFFLTRNHSHMEDMEANQVSINIPKPSIEIPVDVLDLLGDGQNVQAIISEYFATVHRWMPIVSQMRMTRNMVNPIWEAGPDLALLFLCMKLIISRPHDGIESSQNPIYLAAKRFISLLEMSGAATLLILQANLLVMWYEYGQAIYPAAWMTAGWCVRYGNLLGINGQSEAVQLLGRPSTWTEREERHRTWWGVQIADRVVSHISQGYIMNSQEPDAETVLPVDDVAWDEGEMSAATQTLLSAPIDSPVASFPRLCQASSMMGKVLHHHLGEKIPTETARFDLASQLYLDVSALARQITEEIATVPDYITLTAPLSLTFSALATLCEPYSCPTGYGSKTASAEVAAMQIQAVDGLKTVSRSILDFSEQINAVTTELQDLDRISPIVMAPLYAAAANFAWLVRESGDENSQMALDALRRTLSRLGTRWRNAAEYARILEAQEFQYAVGSAGS</sequence>
<evidence type="ECO:0000256" key="3">
    <source>
        <dbReference type="ARBA" id="ARBA00023015"/>
    </source>
</evidence>
<name>A0A8H8RTZ9_9HELO</name>
<evidence type="ECO:0000256" key="5">
    <source>
        <dbReference type="ARBA" id="ARBA00023242"/>
    </source>
</evidence>
<accession>A0A8H8RTZ9</accession>
<dbReference type="GO" id="GO:0006351">
    <property type="term" value="P:DNA-templated transcription"/>
    <property type="evidence" value="ECO:0007669"/>
    <property type="project" value="InterPro"/>
</dbReference>
<dbReference type="Gene3D" id="4.10.240.10">
    <property type="entry name" value="Zn(2)-C6 fungal-type DNA-binding domain"/>
    <property type="match status" value="1"/>
</dbReference>
<evidence type="ECO:0000256" key="4">
    <source>
        <dbReference type="ARBA" id="ARBA00023163"/>
    </source>
</evidence>
<evidence type="ECO:0000256" key="2">
    <source>
        <dbReference type="ARBA" id="ARBA00022723"/>
    </source>
</evidence>
<keyword evidence="3" id="KW-0805">Transcription regulation</keyword>
<protein>
    <recommendedName>
        <fullName evidence="7">Zn(2)-C6 fungal-type domain-containing protein</fullName>
    </recommendedName>
</protein>
<keyword evidence="5" id="KW-0539">Nucleus</keyword>
<dbReference type="InterPro" id="IPR001138">
    <property type="entry name" value="Zn2Cys6_DnaBD"/>
</dbReference>
<evidence type="ECO:0000256" key="6">
    <source>
        <dbReference type="SAM" id="MobiDB-lite"/>
    </source>
</evidence>
<dbReference type="Pfam" id="PF04082">
    <property type="entry name" value="Fungal_trans"/>
    <property type="match status" value="1"/>
</dbReference>
<dbReference type="PROSITE" id="PS50048">
    <property type="entry name" value="ZN2_CY6_FUNGAL_2"/>
    <property type="match status" value="1"/>
</dbReference>
<feature type="domain" description="Zn(2)-C6 fungal-type" evidence="7">
    <location>
        <begin position="29"/>
        <end position="59"/>
    </location>
</feature>
<dbReference type="InterPro" id="IPR036864">
    <property type="entry name" value="Zn2-C6_fun-type_DNA-bd_sf"/>
</dbReference>
<dbReference type="GO" id="GO:0005634">
    <property type="term" value="C:nucleus"/>
    <property type="evidence" value="ECO:0007669"/>
    <property type="project" value="UniProtKB-SubCell"/>
</dbReference>
<dbReference type="GO" id="GO:0000981">
    <property type="term" value="F:DNA-binding transcription factor activity, RNA polymerase II-specific"/>
    <property type="evidence" value="ECO:0007669"/>
    <property type="project" value="InterPro"/>
</dbReference>
<dbReference type="GO" id="GO:0008270">
    <property type="term" value="F:zinc ion binding"/>
    <property type="evidence" value="ECO:0007669"/>
    <property type="project" value="InterPro"/>
</dbReference>
<feature type="region of interest" description="Disordered" evidence="6">
    <location>
        <begin position="1"/>
        <end position="25"/>
    </location>
</feature>
<dbReference type="PROSITE" id="PS00463">
    <property type="entry name" value="ZN2_CY6_FUNGAL_1"/>
    <property type="match status" value="1"/>
</dbReference>
<keyword evidence="4" id="KW-0804">Transcription</keyword>
<reference evidence="8 9" key="1">
    <citation type="submission" date="2018-05" db="EMBL/GenBank/DDBJ databases">
        <title>Genome sequencing and assembly of the regulated plant pathogen Lachnellula willkommii and related sister species for the development of diagnostic species identification markers.</title>
        <authorList>
            <person name="Giroux E."/>
            <person name="Bilodeau G."/>
        </authorList>
    </citation>
    <scope>NUCLEOTIDE SEQUENCE [LARGE SCALE GENOMIC DNA]</scope>
    <source>
        <strain evidence="8 9">CBS 197.66</strain>
    </source>
</reference>
<dbReference type="SUPFAM" id="SSF57701">
    <property type="entry name" value="Zn2/Cys6 DNA-binding domain"/>
    <property type="match status" value="1"/>
</dbReference>
<dbReference type="InterPro" id="IPR007219">
    <property type="entry name" value="XnlR_reg_dom"/>
</dbReference>
<keyword evidence="2" id="KW-0479">Metal-binding</keyword>
<dbReference type="PANTHER" id="PTHR47338:SF20">
    <property type="entry name" value="ZN(II)2CYS6 TRANSCRIPTION FACTOR (EUROFUNG)"/>
    <property type="match status" value="1"/>
</dbReference>
<keyword evidence="9" id="KW-1185">Reference proteome</keyword>
<dbReference type="SMART" id="SM00066">
    <property type="entry name" value="GAL4"/>
    <property type="match status" value="1"/>
</dbReference>
<dbReference type="CDD" id="cd00067">
    <property type="entry name" value="GAL4"/>
    <property type="match status" value="1"/>
</dbReference>
<evidence type="ECO:0000313" key="8">
    <source>
        <dbReference type="EMBL" id="TVY41826.1"/>
    </source>
</evidence>
<organism evidence="8 9">
    <name type="scientific">Lachnellula subtilissima</name>
    <dbReference type="NCBI Taxonomy" id="602034"/>
    <lineage>
        <taxon>Eukaryota</taxon>
        <taxon>Fungi</taxon>
        <taxon>Dikarya</taxon>
        <taxon>Ascomycota</taxon>
        <taxon>Pezizomycotina</taxon>
        <taxon>Leotiomycetes</taxon>
        <taxon>Helotiales</taxon>
        <taxon>Lachnaceae</taxon>
        <taxon>Lachnellula</taxon>
    </lineage>
</organism>
<evidence type="ECO:0000256" key="1">
    <source>
        <dbReference type="ARBA" id="ARBA00004123"/>
    </source>
</evidence>
<gene>
    <name evidence="8" type="ORF">LSUB1_G003177</name>
</gene>
<dbReference type="GO" id="GO:0003677">
    <property type="term" value="F:DNA binding"/>
    <property type="evidence" value="ECO:0007669"/>
    <property type="project" value="InterPro"/>
</dbReference>
<comment type="caution">
    <text evidence="8">The sequence shown here is derived from an EMBL/GenBank/DDBJ whole genome shotgun (WGS) entry which is preliminary data.</text>
</comment>
<dbReference type="PANTHER" id="PTHR47338">
    <property type="entry name" value="ZN(II)2CYS6 TRANSCRIPTION FACTOR (EUROFUNG)-RELATED"/>
    <property type="match status" value="1"/>
</dbReference>
<dbReference type="Pfam" id="PF00172">
    <property type="entry name" value="Zn_clus"/>
    <property type="match status" value="1"/>
</dbReference>
<evidence type="ECO:0000259" key="7">
    <source>
        <dbReference type="PROSITE" id="PS50048"/>
    </source>
</evidence>
<dbReference type="AlphaFoldDB" id="A0A8H8RTZ9"/>
<comment type="subcellular location">
    <subcellularLocation>
        <location evidence="1">Nucleus</location>
    </subcellularLocation>
</comment>